<evidence type="ECO:0000256" key="2">
    <source>
        <dbReference type="ARBA" id="ARBA00004651"/>
    </source>
</evidence>
<evidence type="ECO:0000256" key="14">
    <source>
        <dbReference type="ARBA" id="ARBA00025228"/>
    </source>
</evidence>
<keyword evidence="11 19" id="KW-0460">Magnesium</keyword>
<evidence type="ECO:0000256" key="6">
    <source>
        <dbReference type="ARBA" id="ARBA00015850"/>
    </source>
</evidence>
<comment type="caution">
    <text evidence="20">The sequence shown here is derived from an EMBL/GenBank/DDBJ whole genome shotgun (WGS) entry which is preliminary data.</text>
</comment>
<reference evidence="20 21" key="1">
    <citation type="submission" date="2018-08" db="EMBL/GenBank/DDBJ databases">
        <title>Flavobacterium tibetense sp. nov., isolated from a wetland YonghuCo on Tibetan Plateau.</title>
        <authorList>
            <person name="Phurbu D."/>
            <person name="Lu H."/>
            <person name="Xing P."/>
        </authorList>
    </citation>
    <scope>NUCLEOTIDE SEQUENCE [LARGE SCALE GENOMIC DNA]</scope>
    <source>
        <strain evidence="20 21">DJC</strain>
    </source>
</reference>
<evidence type="ECO:0000256" key="15">
    <source>
        <dbReference type="ARBA" id="ARBA00032605"/>
    </source>
</evidence>
<keyword evidence="7 19" id="KW-1003">Cell membrane</keyword>
<dbReference type="UniPathway" id="UPA00148">
    <property type="reaction ID" value="UER00238"/>
</dbReference>
<dbReference type="EC" id="2.7.8.26" evidence="5 19"/>
<evidence type="ECO:0000256" key="13">
    <source>
        <dbReference type="ARBA" id="ARBA00023136"/>
    </source>
</evidence>
<dbReference type="EMBL" id="QWEY01000007">
    <property type="protein sequence ID" value="RGP36673.1"/>
    <property type="molecule type" value="Genomic_DNA"/>
</dbReference>
<evidence type="ECO:0000256" key="7">
    <source>
        <dbReference type="ARBA" id="ARBA00022475"/>
    </source>
</evidence>
<evidence type="ECO:0000313" key="20">
    <source>
        <dbReference type="EMBL" id="RGP36673.1"/>
    </source>
</evidence>
<evidence type="ECO:0000256" key="10">
    <source>
        <dbReference type="ARBA" id="ARBA00022692"/>
    </source>
</evidence>
<dbReference type="AlphaFoldDB" id="A0A411Z0T0"/>
<evidence type="ECO:0000313" key="21">
    <source>
        <dbReference type="Proteomes" id="UP000284547"/>
    </source>
</evidence>
<proteinExistence type="inferred from homology"/>
<evidence type="ECO:0000256" key="19">
    <source>
        <dbReference type="HAMAP-Rule" id="MF_00719"/>
    </source>
</evidence>
<dbReference type="OrthoDB" id="9794626at2"/>
<comment type="subcellular location">
    <subcellularLocation>
        <location evidence="2 19">Cell membrane</location>
        <topology evidence="2 19">Multi-pass membrane protein</topology>
    </subcellularLocation>
</comment>
<evidence type="ECO:0000256" key="16">
    <source>
        <dbReference type="ARBA" id="ARBA00032853"/>
    </source>
</evidence>
<keyword evidence="9 19" id="KW-0808">Transferase</keyword>
<keyword evidence="12 19" id="KW-1133">Transmembrane helix</keyword>
<evidence type="ECO:0000256" key="4">
    <source>
        <dbReference type="ARBA" id="ARBA00010561"/>
    </source>
</evidence>
<dbReference type="GO" id="GO:0008818">
    <property type="term" value="F:cobalamin 5'-phosphate synthase activity"/>
    <property type="evidence" value="ECO:0007669"/>
    <property type="project" value="UniProtKB-UniRule"/>
</dbReference>
<evidence type="ECO:0000256" key="18">
    <source>
        <dbReference type="ARBA" id="ARBA00049504"/>
    </source>
</evidence>
<feature type="transmembrane region" description="Helical" evidence="19">
    <location>
        <begin position="139"/>
        <end position="163"/>
    </location>
</feature>
<organism evidence="20 21">
    <name type="scientific">Pseudotabrizicola alkalilacus</name>
    <dbReference type="NCBI Taxonomy" id="2305252"/>
    <lineage>
        <taxon>Bacteria</taxon>
        <taxon>Pseudomonadati</taxon>
        <taxon>Pseudomonadota</taxon>
        <taxon>Alphaproteobacteria</taxon>
        <taxon>Rhodobacterales</taxon>
        <taxon>Paracoccaceae</taxon>
        <taxon>Pseudotabrizicola</taxon>
    </lineage>
</organism>
<dbReference type="GO" id="GO:0051073">
    <property type="term" value="F:adenosylcobinamide-GDP ribazoletransferase activity"/>
    <property type="evidence" value="ECO:0007669"/>
    <property type="project" value="UniProtKB-UniRule"/>
</dbReference>
<name>A0A411Z0T0_9RHOB</name>
<keyword evidence="8 19" id="KW-0169">Cobalamin biosynthesis</keyword>
<comment type="function">
    <text evidence="14 19">Joins adenosylcobinamide-GDP and alpha-ribazole to generate adenosylcobalamin (Ado-cobalamin). Also synthesizes adenosylcobalamin 5'-phosphate from adenosylcobinamide-GDP and alpha-ribazole 5'-phosphate.</text>
</comment>
<comment type="similarity">
    <text evidence="4 19">Belongs to the CobS family.</text>
</comment>
<keyword evidence="10 19" id="KW-0812">Transmembrane</keyword>
<dbReference type="Proteomes" id="UP000284547">
    <property type="component" value="Unassembled WGS sequence"/>
</dbReference>
<sequence length="251" mass="25238">MTIKRDRPVWILADLASAFGLLSRLPFPQTRHHRPQSCWVWPLVGLVIGGLATGVGWAAMAAGLPVGLAAALVLAVGAMATGALHEDGLADTADGLFGGWTRERRLEIMKDSHIGSYGTLALLLVTLAAWSALGVLLSIGAHAAIVAAAALSRAPMALIMALLPQARNGGLSHSLGQPPVMVALVAAALALLIAAPLGLVGAAMAVAAAAAGLAVALLARARIGGQTGDILGASQQMAWLAALSAAAAMLE</sequence>
<feature type="transmembrane region" description="Helical" evidence="19">
    <location>
        <begin position="199"/>
        <end position="218"/>
    </location>
</feature>
<dbReference type="PANTHER" id="PTHR34148">
    <property type="entry name" value="ADENOSYLCOBINAMIDE-GDP RIBAZOLETRANSFERASE"/>
    <property type="match status" value="1"/>
</dbReference>
<evidence type="ECO:0000256" key="5">
    <source>
        <dbReference type="ARBA" id="ARBA00013200"/>
    </source>
</evidence>
<dbReference type="RefSeq" id="WP_118153073.1">
    <property type="nucleotide sequence ID" value="NZ_QWEY01000007.1"/>
</dbReference>
<keyword evidence="21" id="KW-1185">Reference proteome</keyword>
<comment type="pathway">
    <text evidence="3 19">Cofactor biosynthesis; adenosylcobalamin biosynthesis; adenosylcobalamin from cob(II)yrinate a,c-diamide: step 7/7.</text>
</comment>
<comment type="catalytic activity">
    <reaction evidence="17 19">
        <text>alpha-ribazole + adenosylcob(III)inamide-GDP = adenosylcob(III)alamin + GMP + H(+)</text>
        <dbReference type="Rhea" id="RHEA:16049"/>
        <dbReference type="ChEBI" id="CHEBI:10329"/>
        <dbReference type="ChEBI" id="CHEBI:15378"/>
        <dbReference type="ChEBI" id="CHEBI:18408"/>
        <dbReference type="ChEBI" id="CHEBI:58115"/>
        <dbReference type="ChEBI" id="CHEBI:60487"/>
        <dbReference type="EC" id="2.7.8.26"/>
    </reaction>
</comment>
<feature type="transmembrane region" description="Helical" evidence="19">
    <location>
        <begin position="175"/>
        <end position="193"/>
    </location>
</feature>
<evidence type="ECO:0000256" key="9">
    <source>
        <dbReference type="ARBA" id="ARBA00022679"/>
    </source>
</evidence>
<feature type="transmembrane region" description="Helical" evidence="19">
    <location>
        <begin position="39"/>
        <end position="60"/>
    </location>
</feature>
<protein>
    <recommendedName>
        <fullName evidence="6 19">Adenosylcobinamide-GDP ribazoletransferase</fullName>
        <ecNumber evidence="5 19">2.7.8.26</ecNumber>
    </recommendedName>
    <alternativeName>
        <fullName evidence="16 19">Cobalamin synthase</fullName>
    </alternativeName>
    <alternativeName>
        <fullName evidence="15 19">Cobalamin-5'-phosphate synthase</fullName>
    </alternativeName>
</protein>
<dbReference type="NCBIfam" id="TIGR00317">
    <property type="entry name" value="cobS"/>
    <property type="match status" value="1"/>
</dbReference>
<dbReference type="GO" id="GO:0005886">
    <property type="term" value="C:plasma membrane"/>
    <property type="evidence" value="ECO:0007669"/>
    <property type="project" value="UniProtKB-SubCell"/>
</dbReference>
<evidence type="ECO:0000256" key="3">
    <source>
        <dbReference type="ARBA" id="ARBA00004663"/>
    </source>
</evidence>
<dbReference type="Pfam" id="PF02654">
    <property type="entry name" value="CobS"/>
    <property type="match status" value="1"/>
</dbReference>
<dbReference type="InterPro" id="IPR003805">
    <property type="entry name" value="CobS"/>
</dbReference>
<comment type="catalytic activity">
    <reaction evidence="18 19">
        <text>alpha-ribazole 5'-phosphate + adenosylcob(III)inamide-GDP = adenosylcob(III)alamin 5'-phosphate + GMP + H(+)</text>
        <dbReference type="Rhea" id="RHEA:23560"/>
        <dbReference type="ChEBI" id="CHEBI:15378"/>
        <dbReference type="ChEBI" id="CHEBI:57918"/>
        <dbReference type="ChEBI" id="CHEBI:58115"/>
        <dbReference type="ChEBI" id="CHEBI:60487"/>
        <dbReference type="ChEBI" id="CHEBI:60493"/>
        <dbReference type="EC" id="2.7.8.26"/>
    </reaction>
</comment>
<feature type="transmembrane region" description="Helical" evidence="19">
    <location>
        <begin position="66"/>
        <end position="84"/>
    </location>
</feature>
<dbReference type="HAMAP" id="MF_00719">
    <property type="entry name" value="CobS"/>
    <property type="match status" value="1"/>
</dbReference>
<evidence type="ECO:0000256" key="11">
    <source>
        <dbReference type="ARBA" id="ARBA00022842"/>
    </source>
</evidence>
<evidence type="ECO:0000256" key="17">
    <source>
        <dbReference type="ARBA" id="ARBA00048623"/>
    </source>
</evidence>
<accession>A0A411Z0T0</accession>
<keyword evidence="13 19" id="KW-0472">Membrane</keyword>
<feature type="transmembrane region" description="Helical" evidence="19">
    <location>
        <begin position="114"/>
        <end position="133"/>
    </location>
</feature>
<comment type="cofactor">
    <cofactor evidence="1 19">
        <name>Mg(2+)</name>
        <dbReference type="ChEBI" id="CHEBI:18420"/>
    </cofactor>
</comment>
<evidence type="ECO:0000256" key="12">
    <source>
        <dbReference type="ARBA" id="ARBA00022989"/>
    </source>
</evidence>
<gene>
    <name evidence="19 20" type="primary">cobS</name>
    <name evidence="20" type="ORF">D1012_13505</name>
</gene>
<evidence type="ECO:0000256" key="1">
    <source>
        <dbReference type="ARBA" id="ARBA00001946"/>
    </source>
</evidence>
<dbReference type="GO" id="GO:0009236">
    <property type="term" value="P:cobalamin biosynthetic process"/>
    <property type="evidence" value="ECO:0007669"/>
    <property type="project" value="UniProtKB-UniRule"/>
</dbReference>
<dbReference type="PANTHER" id="PTHR34148:SF1">
    <property type="entry name" value="ADENOSYLCOBINAMIDE-GDP RIBAZOLETRANSFERASE"/>
    <property type="match status" value="1"/>
</dbReference>
<evidence type="ECO:0000256" key="8">
    <source>
        <dbReference type="ARBA" id="ARBA00022573"/>
    </source>
</evidence>